<comment type="subcellular location">
    <subcellularLocation>
        <location evidence="1">Cell membrane</location>
        <topology evidence="1">Multi-pass membrane protein</topology>
    </subcellularLocation>
</comment>
<feature type="transmembrane region" description="Helical" evidence="9">
    <location>
        <begin position="304"/>
        <end position="323"/>
    </location>
</feature>
<dbReference type="GO" id="GO:0016763">
    <property type="term" value="F:pentosyltransferase activity"/>
    <property type="evidence" value="ECO:0007669"/>
    <property type="project" value="TreeGrafter"/>
</dbReference>
<evidence type="ECO:0000313" key="10">
    <source>
        <dbReference type="EMBL" id="KJL31397.1"/>
    </source>
</evidence>
<comment type="caution">
    <text evidence="10">The sequence shown here is derived from an EMBL/GenBank/DDBJ whole genome shotgun (WGS) entry which is preliminary data.</text>
</comment>
<dbReference type="AlphaFoldDB" id="A0A0F0LDV0"/>
<keyword evidence="4" id="KW-0808">Transferase</keyword>
<evidence type="ECO:0000256" key="5">
    <source>
        <dbReference type="ARBA" id="ARBA00022692"/>
    </source>
</evidence>
<evidence type="ECO:0000256" key="4">
    <source>
        <dbReference type="ARBA" id="ARBA00022679"/>
    </source>
</evidence>
<feature type="transmembrane region" description="Helical" evidence="9">
    <location>
        <begin position="134"/>
        <end position="154"/>
    </location>
</feature>
<feature type="transmembrane region" description="Helical" evidence="9">
    <location>
        <begin position="62"/>
        <end position="83"/>
    </location>
</feature>
<keyword evidence="6 9" id="KW-1133">Transmembrane helix</keyword>
<name>A0A0F0LDV0_9MICO</name>
<keyword evidence="7 9" id="KW-0472">Membrane</keyword>
<evidence type="ECO:0000256" key="2">
    <source>
        <dbReference type="ARBA" id="ARBA00022475"/>
    </source>
</evidence>
<reference evidence="10 11" key="1">
    <citation type="submission" date="2015-02" db="EMBL/GenBank/DDBJ databases">
        <title>Draft genome sequences of ten Microbacterium spp. with emphasis on heavy metal contaminated environments.</title>
        <authorList>
            <person name="Corretto E."/>
        </authorList>
    </citation>
    <scope>NUCLEOTIDE SEQUENCE [LARGE SCALE GENOMIC DNA]</scope>
    <source>
        <strain evidence="10 11">ARN176</strain>
    </source>
</reference>
<sequence>MGDGPVTGAAIAGRCGSPGDGLGGDAKTHTLRSGVVTSQALHRAAAQETPDAAERLADPRRLGLWAALVGLFAVAASAAGSWIPSLWGDEAATLMSATRPLPSLVHMLSYVDAVHGLYYFGLHAWIDVFGPSAFSIRFPSALAMGVCAAAVVWMCGRFGSLRFAVLAGVFTAILPRLIFAGEEARSYAMTAALAAVLCAILIEIARRDSRALGGWVAYTAVLAVGIWLFLYVALMVPAIVVIVLCCPPLRRRWRAAAVSTAVALVLASPLAWFGYMQRRQIAFLAVRESITPEVVLRNMWFQEWWFAVIAWALILVAVIFFALEAARVRRSGTRLGLRLETVALSWMVVPMGILIAASPFVSGYTARYGTFSAPAVAIVMALGVRRLARLPRRRLGKALAAVSVAAVLIAAVPVAALQRGPYAKNQSDWNDIAAFISANAVPGDGIVFDDGARPSQRTRLAKATDPTAFRNVTDLLLKTPFQKSYTWYDQTYGIPRASGMGRFEGVDRVWVVELKFDGVEDTWGLGQLQSLGYHETRRVDGAGSVILLYER</sequence>
<keyword evidence="2" id="KW-1003">Cell membrane</keyword>
<dbReference type="GO" id="GO:0009103">
    <property type="term" value="P:lipopolysaccharide biosynthetic process"/>
    <property type="evidence" value="ECO:0007669"/>
    <property type="project" value="UniProtKB-ARBA"/>
</dbReference>
<dbReference type="PANTHER" id="PTHR33908">
    <property type="entry name" value="MANNOSYLTRANSFERASE YKCB-RELATED"/>
    <property type="match status" value="1"/>
</dbReference>
<dbReference type="PANTHER" id="PTHR33908:SF3">
    <property type="entry name" value="UNDECAPRENYL PHOSPHATE-ALPHA-4-AMINO-4-DEOXY-L-ARABINOSE ARABINOSYL TRANSFERASE"/>
    <property type="match status" value="1"/>
</dbReference>
<keyword evidence="5 9" id="KW-0812">Transmembrane</keyword>
<evidence type="ECO:0000313" key="11">
    <source>
        <dbReference type="Proteomes" id="UP000033740"/>
    </source>
</evidence>
<evidence type="ECO:0000256" key="9">
    <source>
        <dbReference type="SAM" id="Phobius"/>
    </source>
</evidence>
<keyword evidence="3" id="KW-0328">Glycosyltransferase</keyword>
<feature type="transmembrane region" description="Helical" evidence="9">
    <location>
        <begin position="160"/>
        <end position="179"/>
    </location>
</feature>
<feature type="transmembrane region" description="Helical" evidence="9">
    <location>
        <begin position="217"/>
        <end position="244"/>
    </location>
</feature>
<proteinExistence type="predicted"/>
<dbReference type="PATRIC" id="fig|582680.6.peg.3604"/>
<evidence type="ECO:0000256" key="7">
    <source>
        <dbReference type="ARBA" id="ARBA00023136"/>
    </source>
</evidence>
<dbReference type="EMBL" id="JYIX01000039">
    <property type="protein sequence ID" value="KJL31397.1"/>
    <property type="molecule type" value="Genomic_DNA"/>
</dbReference>
<evidence type="ECO:0000256" key="8">
    <source>
        <dbReference type="SAM" id="MobiDB-lite"/>
    </source>
</evidence>
<feature type="transmembrane region" description="Helical" evidence="9">
    <location>
        <begin position="103"/>
        <end position="122"/>
    </location>
</feature>
<feature type="transmembrane region" description="Helical" evidence="9">
    <location>
        <begin position="186"/>
        <end position="205"/>
    </location>
</feature>
<dbReference type="Proteomes" id="UP000033740">
    <property type="component" value="Unassembled WGS sequence"/>
</dbReference>
<accession>A0A0F0LDV0</accession>
<feature type="transmembrane region" description="Helical" evidence="9">
    <location>
        <begin position="399"/>
        <end position="417"/>
    </location>
</feature>
<feature type="transmembrane region" description="Helical" evidence="9">
    <location>
        <begin position="256"/>
        <end position="275"/>
    </location>
</feature>
<evidence type="ECO:0000256" key="3">
    <source>
        <dbReference type="ARBA" id="ARBA00022676"/>
    </source>
</evidence>
<dbReference type="InterPro" id="IPR050297">
    <property type="entry name" value="LipidA_mod_glycosyltrf_83"/>
</dbReference>
<feature type="transmembrane region" description="Helical" evidence="9">
    <location>
        <begin position="343"/>
        <end position="362"/>
    </location>
</feature>
<dbReference type="GO" id="GO:0010041">
    <property type="term" value="P:response to iron(III) ion"/>
    <property type="evidence" value="ECO:0007669"/>
    <property type="project" value="TreeGrafter"/>
</dbReference>
<organism evidence="10 11">
    <name type="scientific">Microbacterium azadirachtae</name>
    <dbReference type="NCBI Taxonomy" id="582680"/>
    <lineage>
        <taxon>Bacteria</taxon>
        <taxon>Bacillati</taxon>
        <taxon>Actinomycetota</taxon>
        <taxon>Actinomycetes</taxon>
        <taxon>Micrococcales</taxon>
        <taxon>Microbacteriaceae</taxon>
        <taxon>Microbacterium</taxon>
    </lineage>
</organism>
<dbReference type="GO" id="GO:0005886">
    <property type="term" value="C:plasma membrane"/>
    <property type="evidence" value="ECO:0007669"/>
    <property type="project" value="UniProtKB-SubCell"/>
</dbReference>
<dbReference type="STRING" id="582680.RS86_03520"/>
<evidence type="ECO:0000256" key="1">
    <source>
        <dbReference type="ARBA" id="ARBA00004651"/>
    </source>
</evidence>
<protein>
    <submittedName>
        <fullName evidence="10">Uncharacterized protein</fullName>
    </submittedName>
</protein>
<keyword evidence="11" id="KW-1185">Reference proteome</keyword>
<evidence type="ECO:0000256" key="6">
    <source>
        <dbReference type="ARBA" id="ARBA00022989"/>
    </source>
</evidence>
<gene>
    <name evidence="10" type="ORF">RS86_03520</name>
</gene>
<feature type="transmembrane region" description="Helical" evidence="9">
    <location>
        <begin position="368"/>
        <end position="387"/>
    </location>
</feature>
<feature type="region of interest" description="Disordered" evidence="8">
    <location>
        <begin position="1"/>
        <end position="27"/>
    </location>
</feature>